<evidence type="ECO:0000313" key="1">
    <source>
        <dbReference type="EMBL" id="EFJ39159.1"/>
    </source>
</evidence>
<dbReference type="InParanoid" id="D8UM90"/>
<sequence>MGKFYIAYRMKRQGIYYHIIQVQSALQAQLETPQHLTYVNRYNECLELLRECFPEADLQPLHLQPCEAPEAVQELAHRMLSAALQTPEDCAKFREICAKTRGKRAADRKSECPCEQMVTQAG</sequence>
<dbReference type="Proteomes" id="UP000001058">
    <property type="component" value="Unassembled WGS sequence"/>
</dbReference>
<dbReference type="KEGG" id="vcn:VOLCADRAFT_108746"/>
<keyword evidence="2" id="KW-1185">Reference proteome</keyword>
<dbReference type="EMBL" id="GL378926">
    <property type="protein sequence ID" value="EFJ39159.1"/>
    <property type="molecule type" value="Genomic_DNA"/>
</dbReference>
<dbReference type="GeneID" id="9614732"/>
<name>D8UM90_VOLCA</name>
<proteinExistence type="predicted"/>
<reference evidence="1 2" key="1">
    <citation type="journal article" date="2010" name="Science">
        <title>Genomic analysis of organismal complexity in the multicellular green alga Volvox carteri.</title>
        <authorList>
            <person name="Prochnik S.E."/>
            <person name="Umen J."/>
            <person name="Nedelcu A.M."/>
            <person name="Hallmann A."/>
            <person name="Miller S.M."/>
            <person name="Nishii I."/>
            <person name="Ferris P."/>
            <person name="Kuo A."/>
            <person name="Mitros T."/>
            <person name="Fritz-Laylin L.K."/>
            <person name="Hellsten U."/>
            <person name="Chapman J."/>
            <person name="Simakov O."/>
            <person name="Rensing S.A."/>
            <person name="Terry A."/>
            <person name="Pangilinan J."/>
            <person name="Kapitonov V."/>
            <person name="Jurka J."/>
            <person name="Salamov A."/>
            <person name="Shapiro H."/>
            <person name="Schmutz J."/>
            <person name="Grimwood J."/>
            <person name="Lindquist E."/>
            <person name="Lucas S."/>
            <person name="Grigoriev I.V."/>
            <person name="Schmitt R."/>
            <person name="Kirk D."/>
            <person name="Rokhsar D.S."/>
        </authorList>
    </citation>
    <scope>NUCLEOTIDE SEQUENCE [LARGE SCALE GENOMIC DNA]</scope>
    <source>
        <strain evidence="2">f. Nagariensis / Eve</strain>
    </source>
</reference>
<organism evidence="2">
    <name type="scientific">Volvox carteri f. nagariensis</name>
    <dbReference type="NCBI Taxonomy" id="3068"/>
    <lineage>
        <taxon>Eukaryota</taxon>
        <taxon>Viridiplantae</taxon>
        <taxon>Chlorophyta</taxon>
        <taxon>core chlorophytes</taxon>
        <taxon>Chlorophyceae</taxon>
        <taxon>CS clade</taxon>
        <taxon>Chlamydomonadales</taxon>
        <taxon>Volvocaceae</taxon>
        <taxon>Volvox</taxon>
    </lineage>
</organism>
<dbReference type="RefSeq" id="XP_002959776.1">
    <property type="nucleotide sequence ID" value="XM_002959730.1"/>
</dbReference>
<evidence type="ECO:0000313" key="2">
    <source>
        <dbReference type="Proteomes" id="UP000001058"/>
    </source>
</evidence>
<dbReference type="AlphaFoldDB" id="D8UM90"/>
<protein>
    <submittedName>
        <fullName evidence="1">Uncharacterized protein</fullName>
    </submittedName>
</protein>
<gene>
    <name evidence="1" type="ORF">VOLCADRAFT_108746</name>
</gene>
<accession>D8UM90</accession>